<proteinExistence type="evidence at transcript level"/>
<feature type="region of interest" description="Disordered" evidence="4">
    <location>
        <begin position="679"/>
        <end position="706"/>
    </location>
</feature>
<sequence>IEGERFNDNENSKEEFNNEKIKGNKSDSEKYFPSELKQIAMESSTVSTNEETRIKLDAFDLINEENEAYNYNINEKVNKLEPSEDSVDNNERISSNKKEVSEFSTESGSEGSYTKLDDDDQLNERNEAFTSNNIVEVEDALQPCEGNTGCIERTSVKKKKGTSRKSKLNALDEIHSESQRLVRQSRVSLPYHRPKQRSLADFLNRQKPVSVPLKAAQEKLSEVWQQIEQREKLAEKFFNSESDESEDESFNSVIEDKKMATSIADFNIEQKEKNSVINNVSEIAENEFSNGLFKMETGQNDSSDTISDRLEEVPTRKSFQIDNHSPHMLFTTTNNQSNIAVTEILCYNQKISITSTQEDGFLKVASSAAIFADSDKERSETPNASITVEQKDTNENVSLLKKKLKKIPEVTLINTPKISGSSDDVIVLDEDLPKTGTLHLKKRFMKHLILKRKNEKKAEETSVLSSEVNEKGEIIKIKEETISINNEEMLPKLGKKLVVLKATLQQQMAQLREQQLAKRVQDYKFYEDEIEPEDKLEVDTDEKEEEEEFTENETESESEEELIEERKEKKVKNPFLDDEAEVSQDEDLEKVDNMRESDPSDEDSDKREGDLSDEDSFQEQQPTKLIRFDYMPKNQRETHHFSEVQNEDAMDNLLELCSGNFTSQALNLKDLEANDAIDSQAEELQTANEELKNTSSNESDSEEEFVVQKNKIKKKLYISDDEEEVENTSSVKITTNDENDQLKENEDSINGENVESSSDDDEKILENEEMEEDEEDELARKISKEFLDGEAELSGSDWESADEDERYLDEFEDELGDEDKISERKLQRELGKIHFKEVMANDKREVRLLQELLLEDGELHSDGPKRQRIFRWYNDDNENRDPDKDIDGDECEINLVGDEDDETWRKTRLEREKFLREKNIDNLEDIPNNQETLPLETGKQIKCQPKLSQNLLISPDPKQQFRLISKRGSFLNRSEKILNKLAQISTNTGLNENPIGSSKGKKNMVFAVISPPKIEEEPKGETLKRKSDVLITAPVKKLRFSTDVNVRKKISFLEKLK</sequence>
<protein>
    <submittedName>
        <fullName evidence="5">Putative claspin protein</fullName>
    </submittedName>
</protein>
<dbReference type="PANTHER" id="PTHR14396:SF10">
    <property type="entry name" value="CLASPIN"/>
    <property type="match status" value="1"/>
</dbReference>
<dbReference type="GO" id="GO:0033314">
    <property type="term" value="P:mitotic DNA replication checkpoint signaling"/>
    <property type="evidence" value="ECO:0007669"/>
    <property type="project" value="TreeGrafter"/>
</dbReference>
<dbReference type="EMBL" id="GBBI01001842">
    <property type="protein sequence ID" value="JAC16870.1"/>
    <property type="molecule type" value="mRNA"/>
</dbReference>
<feature type="compositionally biased region" description="Acidic residues" evidence="4">
    <location>
        <begin position="757"/>
        <end position="777"/>
    </location>
</feature>
<reference evidence="5" key="1">
    <citation type="journal article" date="2014" name="PLoS Negl. Trop. Dis.">
        <title>An updated insight into the Sialotranscriptome of Triatoma infestans: developmental stage and geographic variations.</title>
        <authorList>
            <person name="Schwarz A."/>
            <person name="Medrano-Mercado N."/>
            <person name="Schaub G.A."/>
            <person name="Struchiner C.J."/>
            <person name="Bargues M.D."/>
            <person name="Levy M.Z."/>
            <person name="Ribeiro J.M."/>
        </authorList>
    </citation>
    <scope>NUCLEOTIDE SEQUENCE</scope>
    <source>
        <strain evidence="5">Chile</strain>
        <tissue evidence="5">Salivary glands</tissue>
    </source>
</reference>
<evidence type="ECO:0000256" key="3">
    <source>
        <dbReference type="ARBA" id="ARBA00023242"/>
    </source>
</evidence>
<feature type="compositionally biased region" description="Low complexity" evidence="4">
    <location>
        <begin position="102"/>
        <end position="112"/>
    </location>
</feature>
<dbReference type="GO" id="GO:0010997">
    <property type="term" value="F:anaphase-promoting complex binding"/>
    <property type="evidence" value="ECO:0007669"/>
    <property type="project" value="TreeGrafter"/>
</dbReference>
<evidence type="ECO:0000256" key="1">
    <source>
        <dbReference type="ARBA" id="ARBA00004123"/>
    </source>
</evidence>
<feature type="region of interest" description="Disordered" evidence="4">
    <location>
        <begin position="530"/>
        <end position="629"/>
    </location>
</feature>
<keyword evidence="3" id="KW-0539">Nucleus</keyword>
<feature type="region of interest" description="Disordered" evidence="4">
    <location>
        <begin position="80"/>
        <end position="121"/>
    </location>
</feature>
<dbReference type="InterPro" id="IPR024146">
    <property type="entry name" value="Claspin"/>
</dbReference>
<dbReference type="GO" id="GO:0007095">
    <property type="term" value="P:mitotic G2 DNA damage checkpoint signaling"/>
    <property type="evidence" value="ECO:0007669"/>
    <property type="project" value="TreeGrafter"/>
</dbReference>
<feature type="region of interest" description="Disordered" evidence="4">
    <location>
        <begin position="1"/>
        <end position="29"/>
    </location>
</feature>
<dbReference type="AlphaFoldDB" id="A0A023F6L4"/>
<dbReference type="PANTHER" id="PTHR14396">
    <property type="entry name" value="CLASPIN"/>
    <property type="match status" value="1"/>
</dbReference>
<feature type="non-terminal residue" evidence="5">
    <location>
        <position position="1"/>
    </location>
</feature>
<feature type="compositionally biased region" description="Acidic residues" evidence="4">
    <location>
        <begin position="576"/>
        <end position="589"/>
    </location>
</feature>
<feature type="region of interest" description="Disordered" evidence="4">
    <location>
        <begin position="721"/>
        <end position="778"/>
    </location>
</feature>
<feature type="non-terminal residue" evidence="5">
    <location>
        <position position="1057"/>
    </location>
</feature>
<keyword evidence="2" id="KW-0597">Phosphoprotein</keyword>
<feature type="compositionally biased region" description="Acidic residues" evidence="4">
    <location>
        <begin position="539"/>
        <end position="563"/>
    </location>
</feature>
<feature type="compositionally biased region" description="Basic and acidic residues" evidence="4">
    <location>
        <begin position="89"/>
        <end position="101"/>
    </location>
</feature>
<evidence type="ECO:0000256" key="4">
    <source>
        <dbReference type="SAM" id="MobiDB-lite"/>
    </source>
</evidence>
<name>A0A023F6L4_TRIIF</name>
<comment type="subcellular location">
    <subcellularLocation>
        <location evidence="1">Nucleus</location>
    </subcellularLocation>
</comment>
<feature type="compositionally biased region" description="Polar residues" evidence="4">
    <location>
        <begin position="727"/>
        <end position="736"/>
    </location>
</feature>
<evidence type="ECO:0000256" key="2">
    <source>
        <dbReference type="ARBA" id="ARBA00022553"/>
    </source>
</evidence>
<feature type="compositionally biased region" description="Basic and acidic residues" evidence="4">
    <location>
        <begin position="590"/>
        <end position="610"/>
    </location>
</feature>
<dbReference type="GO" id="GO:0005634">
    <property type="term" value="C:nucleus"/>
    <property type="evidence" value="ECO:0007669"/>
    <property type="project" value="UniProtKB-SubCell"/>
</dbReference>
<organism evidence="5">
    <name type="scientific">Triatoma infestans</name>
    <name type="common">Assassin bug</name>
    <dbReference type="NCBI Taxonomy" id="30076"/>
    <lineage>
        <taxon>Eukaryota</taxon>
        <taxon>Metazoa</taxon>
        <taxon>Ecdysozoa</taxon>
        <taxon>Arthropoda</taxon>
        <taxon>Hexapoda</taxon>
        <taxon>Insecta</taxon>
        <taxon>Pterygota</taxon>
        <taxon>Neoptera</taxon>
        <taxon>Paraneoptera</taxon>
        <taxon>Hemiptera</taxon>
        <taxon>Heteroptera</taxon>
        <taxon>Panheteroptera</taxon>
        <taxon>Cimicomorpha</taxon>
        <taxon>Reduviidae</taxon>
        <taxon>Triatominae</taxon>
        <taxon>Triatoma</taxon>
    </lineage>
</organism>
<accession>A0A023F6L4</accession>
<evidence type="ECO:0000313" key="5">
    <source>
        <dbReference type="EMBL" id="JAC16870.1"/>
    </source>
</evidence>